<evidence type="ECO:0000256" key="1">
    <source>
        <dbReference type="SAM" id="MobiDB-lite"/>
    </source>
</evidence>
<name>A0A1G7VX33_9ACTN</name>
<feature type="compositionally biased region" description="Basic and acidic residues" evidence="1">
    <location>
        <begin position="50"/>
        <end position="61"/>
    </location>
</feature>
<protein>
    <submittedName>
        <fullName evidence="2">MT0933-like antitoxin protein</fullName>
    </submittedName>
</protein>
<feature type="region of interest" description="Disordered" evidence="1">
    <location>
        <begin position="1"/>
        <end position="61"/>
    </location>
</feature>
<dbReference type="Proteomes" id="UP000198614">
    <property type="component" value="Unassembled WGS sequence"/>
</dbReference>
<dbReference type="AlphaFoldDB" id="A0A1G7VX33"/>
<dbReference type="EMBL" id="FNAX01000024">
    <property type="protein sequence ID" value="SDG63999.1"/>
    <property type="molecule type" value="Genomic_DNA"/>
</dbReference>
<feature type="compositionally biased region" description="Basic and acidic residues" evidence="1">
    <location>
        <begin position="18"/>
        <end position="42"/>
    </location>
</feature>
<dbReference type="OrthoDB" id="5125103at2"/>
<accession>A0A1G7VX33</accession>
<gene>
    <name evidence="2" type="ORF">SAMN05216260_12491</name>
</gene>
<dbReference type="Pfam" id="PF14013">
    <property type="entry name" value="MT0933_antitox"/>
    <property type="match status" value="1"/>
</dbReference>
<dbReference type="InterPro" id="IPR028037">
    <property type="entry name" value="Antitoxin_Rv0909/MT0933"/>
</dbReference>
<sequence>MGIFDRLKSAAQSGKGRKMSEKMSDQTERRVNDKTGGKHADQVDQAQQQMEDRLGMKRDEP</sequence>
<organism evidence="2 3">
    <name type="scientific">Streptomyces griseoaurantiacus</name>
    <dbReference type="NCBI Taxonomy" id="68213"/>
    <lineage>
        <taxon>Bacteria</taxon>
        <taxon>Bacillati</taxon>
        <taxon>Actinomycetota</taxon>
        <taxon>Actinomycetes</taxon>
        <taxon>Kitasatosporales</taxon>
        <taxon>Streptomycetaceae</taxon>
        <taxon>Streptomyces</taxon>
        <taxon>Streptomyces aurantiacus group</taxon>
    </lineage>
</organism>
<evidence type="ECO:0000313" key="3">
    <source>
        <dbReference type="Proteomes" id="UP000198614"/>
    </source>
</evidence>
<evidence type="ECO:0000313" key="2">
    <source>
        <dbReference type="EMBL" id="SDG63999.1"/>
    </source>
</evidence>
<proteinExistence type="predicted"/>
<reference evidence="2 3" key="1">
    <citation type="submission" date="2016-10" db="EMBL/GenBank/DDBJ databases">
        <authorList>
            <person name="de Groot N.N."/>
        </authorList>
    </citation>
    <scope>NUCLEOTIDE SEQUENCE [LARGE SCALE GENOMIC DNA]</scope>
    <source>
        <strain evidence="2 3">CGMCC 4.1859</strain>
    </source>
</reference>